<dbReference type="GO" id="GO:0016020">
    <property type="term" value="C:membrane"/>
    <property type="evidence" value="ECO:0007669"/>
    <property type="project" value="InterPro"/>
</dbReference>
<dbReference type="Gene3D" id="3.40.50.300">
    <property type="entry name" value="P-loop containing nucleotide triphosphate hydrolases"/>
    <property type="match status" value="1"/>
</dbReference>
<dbReference type="GO" id="GO:0005319">
    <property type="term" value="F:lipid transporter activity"/>
    <property type="evidence" value="ECO:0007669"/>
    <property type="project" value="TreeGrafter"/>
</dbReference>
<accession>A0A7J7KM28</accession>
<dbReference type="PROSITE" id="PS50893">
    <property type="entry name" value="ABC_TRANSPORTER_2"/>
    <property type="match status" value="1"/>
</dbReference>
<dbReference type="GO" id="GO:0005524">
    <property type="term" value="F:ATP binding"/>
    <property type="evidence" value="ECO:0007669"/>
    <property type="project" value="InterPro"/>
</dbReference>
<keyword evidence="3" id="KW-1185">Reference proteome</keyword>
<evidence type="ECO:0000313" key="2">
    <source>
        <dbReference type="EMBL" id="KAF6039203.1"/>
    </source>
</evidence>
<dbReference type="Proteomes" id="UP000593567">
    <property type="component" value="Unassembled WGS sequence"/>
</dbReference>
<proteinExistence type="predicted"/>
<dbReference type="EMBL" id="VXIV02000291">
    <property type="protein sequence ID" value="KAF6039203.1"/>
    <property type="molecule type" value="Genomic_DNA"/>
</dbReference>
<gene>
    <name evidence="2" type="ORF">EB796_002473</name>
</gene>
<dbReference type="PROSITE" id="PS00211">
    <property type="entry name" value="ABC_TRANSPORTER_1"/>
    <property type="match status" value="1"/>
</dbReference>
<feature type="domain" description="ABC transporter" evidence="1">
    <location>
        <begin position="1"/>
        <end position="184"/>
    </location>
</feature>
<dbReference type="OrthoDB" id="6139986at2759"/>
<dbReference type="Pfam" id="PF00005">
    <property type="entry name" value="ABC_tran"/>
    <property type="match status" value="1"/>
</dbReference>
<dbReference type="AlphaFoldDB" id="A0A7J7KM28"/>
<evidence type="ECO:0000313" key="3">
    <source>
        <dbReference type="Proteomes" id="UP000593567"/>
    </source>
</evidence>
<dbReference type="PANTHER" id="PTHR19229">
    <property type="entry name" value="ATP-BINDING CASSETTE TRANSPORTER SUBFAMILY A ABCA"/>
    <property type="match status" value="1"/>
</dbReference>
<dbReference type="InterPro" id="IPR027417">
    <property type="entry name" value="P-loop_NTPase"/>
</dbReference>
<dbReference type="InterPro" id="IPR017871">
    <property type="entry name" value="ABC_transporter-like_CS"/>
</dbReference>
<protein>
    <recommendedName>
        <fullName evidence="1">ABC transporter domain-containing protein</fullName>
    </recommendedName>
</protein>
<dbReference type="InterPro" id="IPR026082">
    <property type="entry name" value="ABCA"/>
</dbReference>
<dbReference type="CDD" id="cd03263">
    <property type="entry name" value="ABC_subfamily_A"/>
    <property type="match status" value="1"/>
</dbReference>
<dbReference type="InterPro" id="IPR003439">
    <property type="entry name" value="ABC_transporter-like_ATP-bd"/>
</dbReference>
<dbReference type="GO" id="GO:0016887">
    <property type="term" value="F:ATP hydrolysis activity"/>
    <property type="evidence" value="ECO:0007669"/>
    <property type="project" value="InterPro"/>
</dbReference>
<comment type="caution">
    <text evidence="2">The sequence shown here is derived from an EMBL/GenBank/DDBJ whole genome shotgun (WGS) entry which is preliminary data.</text>
</comment>
<organism evidence="2 3">
    <name type="scientific">Bugula neritina</name>
    <name type="common">Brown bryozoan</name>
    <name type="synonym">Sertularia neritina</name>
    <dbReference type="NCBI Taxonomy" id="10212"/>
    <lineage>
        <taxon>Eukaryota</taxon>
        <taxon>Metazoa</taxon>
        <taxon>Spiralia</taxon>
        <taxon>Lophotrochozoa</taxon>
        <taxon>Bryozoa</taxon>
        <taxon>Gymnolaemata</taxon>
        <taxon>Cheilostomatida</taxon>
        <taxon>Flustrina</taxon>
        <taxon>Buguloidea</taxon>
        <taxon>Bugulidae</taxon>
        <taxon>Bugula</taxon>
    </lineage>
</organism>
<reference evidence="2" key="1">
    <citation type="submission" date="2020-06" db="EMBL/GenBank/DDBJ databases">
        <title>Draft genome of Bugula neritina, a colonial animal packing powerful symbionts and potential medicines.</title>
        <authorList>
            <person name="Rayko M."/>
        </authorList>
    </citation>
    <scope>NUCLEOTIDE SEQUENCE [LARGE SCALE GENOMIC DNA]</scope>
    <source>
        <strain evidence="2">Kwan_BN1</strain>
    </source>
</reference>
<evidence type="ECO:0000259" key="1">
    <source>
        <dbReference type="PROSITE" id="PS50893"/>
    </source>
</evidence>
<dbReference type="SUPFAM" id="SSF52540">
    <property type="entry name" value="P-loop containing nucleoside triphosphate hydrolases"/>
    <property type="match status" value="1"/>
</dbReference>
<name>A0A7J7KM28_BUGNE</name>
<dbReference type="GO" id="GO:0140359">
    <property type="term" value="F:ABC-type transporter activity"/>
    <property type="evidence" value="ECO:0007669"/>
    <property type="project" value="InterPro"/>
</dbReference>
<sequence length="290" mass="32245">MLSPTSGAAEIIGMNVNSAGIKNIRQNLGLCPQFDMLFDFMTVKEHLDLFASLKSSEPRDVIESDVEEMLKSMGLSNMRDELVETLSGGMRRRVSVAMAFIGDSKVIILDEPTSSIDPHGRRVIWDVILKHRANRTIILCTHHLDEADTLGDRVAILDQGKLRAEGSPMSLKSQHASGYQLFLEKKPTTENADFDINTLTTLIKTNCPGAMLMTDIGSSITYTLPSADLPSFDQLFKQLSDKVDDLGLSGFGVSDSTLYEVGNDCYNSSWSKRDYFTLCANYTWIYQCFI</sequence>